<gene>
    <name evidence="4" type="ORF">ACFQKB_14350</name>
</gene>
<dbReference type="Gene3D" id="3.30.540.10">
    <property type="entry name" value="Fructose-1,6-Bisphosphatase, subunit A, domain 1"/>
    <property type="match status" value="1"/>
</dbReference>
<accession>A0ABW2CJ64</accession>
<keyword evidence="5" id="KW-1185">Reference proteome</keyword>
<keyword evidence="2" id="KW-0378">Hydrolase</keyword>
<dbReference type="PANTHER" id="PTHR20854:SF4">
    <property type="entry name" value="INOSITOL-1-MONOPHOSPHATASE-RELATED"/>
    <property type="match status" value="1"/>
</dbReference>
<proteinExistence type="predicted"/>
<dbReference type="InterPro" id="IPR000760">
    <property type="entry name" value="Inositol_monophosphatase-like"/>
</dbReference>
<comment type="caution">
    <text evidence="4">The sequence shown here is derived from an EMBL/GenBank/DDBJ whole genome shotgun (WGS) entry which is preliminary data.</text>
</comment>
<evidence type="ECO:0000256" key="3">
    <source>
        <dbReference type="ARBA" id="ARBA00022842"/>
    </source>
</evidence>
<reference evidence="5" key="1">
    <citation type="journal article" date="2019" name="Int. J. Syst. Evol. Microbiol.">
        <title>The Global Catalogue of Microorganisms (GCM) 10K type strain sequencing project: providing services to taxonomists for standard genome sequencing and annotation.</title>
        <authorList>
            <consortium name="The Broad Institute Genomics Platform"/>
            <consortium name="The Broad Institute Genome Sequencing Center for Infectious Disease"/>
            <person name="Wu L."/>
            <person name="Ma J."/>
        </authorList>
    </citation>
    <scope>NUCLEOTIDE SEQUENCE [LARGE SCALE GENOMIC DNA]</scope>
    <source>
        <strain evidence="5">JCM 3369</strain>
    </source>
</reference>
<evidence type="ECO:0000256" key="1">
    <source>
        <dbReference type="ARBA" id="ARBA00022723"/>
    </source>
</evidence>
<dbReference type="PRINTS" id="PR00377">
    <property type="entry name" value="IMPHPHTASES"/>
</dbReference>
<dbReference type="SUPFAM" id="SSF56655">
    <property type="entry name" value="Carbohydrate phosphatase"/>
    <property type="match status" value="1"/>
</dbReference>
<dbReference type="RefSeq" id="WP_206681679.1">
    <property type="nucleotide sequence ID" value="NZ_JBHSXS010000006.1"/>
</dbReference>
<name>A0ABW2CJ64_9ACTN</name>
<keyword evidence="3" id="KW-0460">Magnesium</keyword>
<sequence>MDASLDGIEAVPDLMVRAGELALRWFRADPARLGELDKGGPGGYDPVTEADRAVEGLLRSELAAMFPDDRIVGEEAGTSGPGTSGRTWLIDPIDGTKAFVSGVPMWGVLLGLSVDGEPVAGWLRQPYLRETFGAVGGDGTFEGPGGRVPLRARRTGALGDAVMYSTHPSMFAADGERAAFERLAGAVRLQRFGGDCYSYGLLALGHIDLVVEASLEPYDVGALIPIVRAAGGVITGPDGSTPSGGGFVIAAATPSLHAEAMALVAAP</sequence>
<evidence type="ECO:0000313" key="5">
    <source>
        <dbReference type="Proteomes" id="UP001596380"/>
    </source>
</evidence>
<keyword evidence="1" id="KW-0479">Metal-binding</keyword>
<evidence type="ECO:0000313" key="4">
    <source>
        <dbReference type="EMBL" id="MFC6880946.1"/>
    </source>
</evidence>
<dbReference type="Gene3D" id="3.40.190.80">
    <property type="match status" value="1"/>
</dbReference>
<organism evidence="4 5">
    <name type="scientific">Actinomadura yumaensis</name>
    <dbReference type="NCBI Taxonomy" id="111807"/>
    <lineage>
        <taxon>Bacteria</taxon>
        <taxon>Bacillati</taxon>
        <taxon>Actinomycetota</taxon>
        <taxon>Actinomycetes</taxon>
        <taxon>Streptosporangiales</taxon>
        <taxon>Thermomonosporaceae</taxon>
        <taxon>Actinomadura</taxon>
    </lineage>
</organism>
<dbReference type="Proteomes" id="UP001596380">
    <property type="component" value="Unassembled WGS sequence"/>
</dbReference>
<dbReference type="PANTHER" id="PTHR20854">
    <property type="entry name" value="INOSITOL MONOPHOSPHATASE"/>
    <property type="match status" value="1"/>
</dbReference>
<protein>
    <submittedName>
        <fullName evidence="4">Inositol monophosphatase family protein</fullName>
    </submittedName>
</protein>
<dbReference type="PROSITE" id="PS00629">
    <property type="entry name" value="IMP_1"/>
    <property type="match status" value="1"/>
</dbReference>
<dbReference type="Pfam" id="PF00459">
    <property type="entry name" value="Inositol_P"/>
    <property type="match status" value="1"/>
</dbReference>
<evidence type="ECO:0000256" key="2">
    <source>
        <dbReference type="ARBA" id="ARBA00022801"/>
    </source>
</evidence>
<dbReference type="EMBL" id="JBHSXS010000006">
    <property type="protein sequence ID" value="MFC6880946.1"/>
    <property type="molecule type" value="Genomic_DNA"/>
</dbReference>
<dbReference type="InterPro" id="IPR020583">
    <property type="entry name" value="Inositol_monoP_metal-BS"/>
</dbReference>